<sequence length="115" mass="12768">MAFSSTTIQPVAKPVNEQPVDNHNNAAAASLLSMLVLSVYAAQKSKKNFRKLKRKFLWTAFKLKLKSLFSSRPTDRQLVLYILLGILALVLVFYYPIAALIVAIVGLILYLTGSI</sequence>
<evidence type="ECO:0000256" key="1">
    <source>
        <dbReference type="SAM" id="MobiDB-lite"/>
    </source>
</evidence>
<feature type="transmembrane region" description="Helical" evidence="2">
    <location>
        <begin position="78"/>
        <end position="111"/>
    </location>
</feature>
<feature type="region of interest" description="Disordered" evidence="1">
    <location>
        <begin position="1"/>
        <end position="20"/>
    </location>
</feature>
<evidence type="ECO:0000313" key="3">
    <source>
        <dbReference type="EMBL" id="SHF43142.1"/>
    </source>
</evidence>
<accession>A0A1M5BLQ3</accession>
<reference evidence="3 4" key="1">
    <citation type="submission" date="2016-11" db="EMBL/GenBank/DDBJ databases">
        <authorList>
            <person name="Jaros S."/>
            <person name="Januszkiewicz K."/>
            <person name="Wedrychowicz H."/>
        </authorList>
    </citation>
    <scope>NUCLEOTIDE SEQUENCE [LARGE SCALE GENOMIC DNA]</scope>
    <source>
        <strain evidence="3 4">DSM 18119</strain>
    </source>
</reference>
<dbReference type="EMBL" id="FQUU01000010">
    <property type="protein sequence ID" value="SHF43142.1"/>
    <property type="molecule type" value="Genomic_DNA"/>
</dbReference>
<evidence type="ECO:0000313" key="4">
    <source>
        <dbReference type="Proteomes" id="UP000184048"/>
    </source>
</evidence>
<dbReference type="STRING" id="1121884.SAMN02745131_02631"/>
<name>A0A1M5BLQ3_9BACT</name>
<feature type="transmembrane region" description="Helical" evidence="2">
    <location>
        <begin position="26"/>
        <end position="43"/>
    </location>
</feature>
<dbReference type="Proteomes" id="UP000184048">
    <property type="component" value="Unassembled WGS sequence"/>
</dbReference>
<proteinExistence type="predicted"/>
<keyword evidence="2" id="KW-1133">Transmembrane helix</keyword>
<keyword evidence="4" id="KW-1185">Reference proteome</keyword>
<organism evidence="3 4">
    <name type="scientific">Flavisolibacter ginsengisoli DSM 18119</name>
    <dbReference type="NCBI Taxonomy" id="1121884"/>
    <lineage>
        <taxon>Bacteria</taxon>
        <taxon>Pseudomonadati</taxon>
        <taxon>Bacteroidota</taxon>
        <taxon>Chitinophagia</taxon>
        <taxon>Chitinophagales</taxon>
        <taxon>Chitinophagaceae</taxon>
        <taxon>Flavisolibacter</taxon>
    </lineage>
</organism>
<dbReference type="AlphaFoldDB" id="A0A1M5BLQ3"/>
<gene>
    <name evidence="3" type="ORF">SAMN02745131_02631</name>
</gene>
<keyword evidence="2" id="KW-0812">Transmembrane</keyword>
<evidence type="ECO:0000256" key="2">
    <source>
        <dbReference type="SAM" id="Phobius"/>
    </source>
</evidence>
<keyword evidence="2" id="KW-0472">Membrane</keyword>
<protein>
    <submittedName>
        <fullName evidence="3">Uncharacterized protein</fullName>
    </submittedName>
</protein>
<dbReference type="RefSeq" id="WP_072835793.1">
    <property type="nucleotide sequence ID" value="NZ_FQUU01000010.1"/>
</dbReference>